<dbReference type="Pfam" id="PF05051">
    <property type="entry name" value="COX17"/>
    <property type="match status" value="1"/>
</dbReference>
<reference evidence="10" key="1">
    <citation type="submission" date="2020-01" db="EMBL/GenBank/DDBJ databases">
        <authorList>
            <consortium name="DOE Joint Genome Institute"/>
            <person name="Haridas S."/>
            <person name="Albert R."/>
            <person name="Binder M."/>
            <person name="Bloem J."/>
            <person name="Labutti K."/>
            <person name="Salamov A."/>
            <person name="Andreopoulos B."/>
            <person name="Baker S.E."/>
            <person name="Barry K."/>
            <person name="Bills G."/>
            <person name="Bluhm B.H."/>
            <person name="Cannon C."/>
            <person name="Castanera R."/>
            <person name="Culley D.E."/>
            <person name="Daum C."/>
            <person name="Ezra D."/>
            <person name="Gonzalez J.B."/>
            <person name="Henrissat B."/>
            <person name="Kuo A."/>
            <person name="Liang C."/>
            <person name="Lipzen A."/>
            <person name="Lutzoni F."/>
            <person name="Magnuson J."/>
            <person name="Mondo S."/>
            <person name="Nolan M."/>
            <person name="Ohm R."/>
            <person name="Pangilinan J."/>
            <person name="Park H.-J."/>
            <person name="Ramirez L."/>
            <person name="Alfaro M."/>
            <person name="Sun H."/>
            <person name="Tritt A."/>
            <person name="Yoshinaga Y."/>
            <person name="Zwiers L.-H."/>
            <person name="Turgeon B.G."/>
            <person name="Goodwin S.B."/>
            <person name="Spatafora J.W."/>
            <person name="Crous P.W."/>
            <person name="Grigoriev I.V."/>
        </authorList>
    </citation>
    <scope>NUCLEOTIDE SEQUENCE</scope>
    <source>
        <strain evidence="10">CBS 342.82</strain>
    </source>
</reference>
<dbReference type="GO" id="GO:0016531">
    <property type="term" value="F:copper chaperone activity"/>
    <property type="evidence" value="ECO:0007669"/>
    <property type="project" value="InterPro"/>
</dbReference>
<evidence type="ECO:0000256" key="8">
    <source>
        <dbReference type="PIRSR" id="PIRSR607745-1"/>
    </source>
</evidence>
<evidence type="ECO:0000313" key="10">
    <source>
        <dbReference type="RefSeq" id="XP_033461503.1"/>
    </source>
</evidence>
<evidence type="ECO:0000256" key="4">
    <source>
        <dbReference type="ARBA" id="ARBA00023008"/>
    </source>
</evidence>
<evidence type="ECO:0000256" key="2">
    <source>
        <dbReference type="ARBA" id="ARBA00009241"/>
    </source>
</evidence>
<evidence type="ECO:0000256" key="3">
    <source>
        <dbReference type="ARBA" id="ARBA00022723"/>
    </source>
</evidence>
<gene>
    <name evidence="10" type="ORF">K489DRAFT_316218</name>
</gene>
<dbReference type="SUPFAM" id="SSF47072">
    <property type="entry name" value="Cysteine alpha-hairpin motif"/>
    <property type="match status" value="1"/>
</dbReference>
<accession>A0A6J3MCB2</accession>
<dbReference type="PANTHER" id="PTHR16719:SF0">
    <property type="entry name" value="CYTOCHROME C OXIDASE COPPER CHAPERONE"/>
    <property type="match status" value="1"/>
</dbReference>
<keyword evidence="3 8" id="KW-0479">Metal-binding</keyword>
<dbReference type="InterPro" id="IPR009069">
    <property type="entry name" value="Cys_alpha_HP_mot_SF"/>
</dbReference>
<feature type="binding site" evidence="8">
    <location>
        <position position="24"/>
    </location>
    <ligand>
        <name>Cu cation</name>
        <dbReference type="ChEBI" id="CHEBI:23378"/>
    </ligand>
</feature>
<dbReference type="PROSITE" id="PS51808">
    <property type="entry name" value="CHCH"/>
    <property type="match status" value="1"/>
</dbReference>
<reference evidence="10" key="3">
    <citation type="submission" date="2025-08" db="UniProtKB">
        <authorList>
            <consortium name="RefSeq"/>
        </authorList>
    </citation>
    <scope>IDENTIFICATION</scope>
    <source>
        <strain evidence="10">CBS 342.82</strain>
    </source>
</reference>
<comment type="similarity">
    <text evidence="2">Belongs to the COX17 family.</text>
</comment>
<evidence type="ECO:0000256" key="7">
    <source>
        <dbReference type="ARBA" id="ARBA00023186"/>
    </source>
</evidence>
<protein>
    <submittedName>
        <fullName evidence="10">Uncharacterized protein</fullName>
    </submittedName>
</protein>
<dbReference type="Gene3D" id="1.10.287.1130">
    <property type="entry name" value="CytochromE C oxidase copper chaperone"/>
    <property type="match status" value="1"/>
</dbReference>
<keyword evidence="9" id="KW-1185">Reference proteome</keyword>
<dbReference type="AlphaFoldDB" id="A0A6J3MCB2"/>
<feature type="binding site" evidence="8">
    <location>
        <position position="23"/>
    </location>
    <ligand>
        <name>Cu cation</name>
        <dbReference type="ChEBI" id="CHEBI:23378"/>
    </ligand>
</feature>
<reference evidence="10" key="2">
    <citation type="submission" date="2020-04" db="EMBL/GenBank/DDBJ databases">
        <authorList>
            <consortium name="NCBI Genome Project"/>
        </authorList>
    </citation>
    <scope>NUCLEOTIDE SEQUENCE</scope>
    <source>
        <strain evidence="10">CBS 342.82</strain>
    </source>
</reference>
<dbReference type="GO" id="GO:0033617">
    <property type="term" value="P:mitochondrial respiratory chain complex IV assembly"/>
    <property type="evidence" value="ECO:0007669"/>
    <property type="project" value="TreeGrafter"/>
</dbReference>
<sequence>MQPNNAASDLKPKGDAAAKVKPCCVCKDEKNARDECMLFSTSRDPQEACRDLVSKYRTCMASYGFSLP</sequence>
<dbReference type="PANTHER" id="PTHR16719">
    <property type="entry name" value="CYTOCHROME C OXIDASE COPPER CHAPERONE"/>
    <property type="match status" value="1"/>
</dbReference>
<dbReference type="OrthoDB" id="1915887at2759"/>
<proteinExistence type="inferred from homology"/>
<evidence type="ECO:0000256" key="6">
    <source>
        <dbReference type="ARBA" id="ARBA00023157"/>
    </source>
</evidence>
<keyword evidence="7" id="KW-0143">Chaperone</keyword>
<keyword evidence="5" id="KW-0496">Mitochondrion</keyword>
<keyword evidence="4 8" id="KW-0186">Copper</keyword>
<comment type="subcellular location">
    <subcellularLocation>
        <location evidence="1">Mitochondrion intermembrane space</location>
    </subcellularLocation>
</comment>
<dbReference type="Proteomes" id="UP000504637">
    <property type="component" value="Unplaced"/>
</dbReference>
<keyword evidence="6" id="KW-1015">Disulfide bond</keyword>
<organism evidence="10">
    <name type="scientific">Dissoconium aciculare CBS 342.82</name>
    <dbReference type="NCBI Taxonomy" id="1314786"/>
    <lineage>
        <taxon>Eukaryota</taxon>
        <taxon>Fungi</taxon>
        <taxon>Dikarya</taxon>
        <taxon>Ascomycota</taxon>
        <taxon>Pezizomycotina</taxon>
        <taxon>Dothideomycetes</taxon>
        <taxon>Dothideomycetidae</taxon>
        <taxon>Mycosphaerellales</taxon>
        <taxon>Dissoconiaceae</taxon>
        <taxon>Dissoconium</taxon>
    </lineage>
</organism>
<dbReference type="RefSeq" id="XP_033461503.1">
    <property type="nucleotide sequence ID" value="XM_033601145.1"/>
</dbReference>
<dbReference type="GO" id="GO:0005758">
    <property type="term" value="C:mitochondrial intermembrane space"/>
    <property type="evidence" value="ECO:0007669"/>
    <property type="project" value="UniProtKB-SubCell"/>
</dbReference>
<dbReference type="GeneID" id="54358945"/>
<evidence type="ECO:0000256" key="5">
    <source>
        <dbReference type="ARBA" id="ARBA00023128"/>
    </source>
</evidence>
<evidence type="ECO:0000256" key="1">
    <source>
        <dbReference type="ARBA" id="ARBA00004569"/>
    </source>
</evidence>
<evidence type="ECO:0000313" key="9">
    <source>
        <dbReference type="Proteomes" id="UP000504637"/>
    </source>
</evidence>
<dbReference type="GO" id="GO:0005507">
    <property type="term" value="F:copper ion binding"/>
    <property type="evidence" value="ECO:0007669"/>
    <property type="project" value="InterPro"/>
</dbReference>
<name>A0A6J3MCB2_9PEZI</name>
<dbReference type="InterPro" id="IPR007745">
    <property type="entry name" value="Cyt_c_oxidase_Cu-chaperone"/>
</dbReference>